<keyword evidence="2 6" id="KW-0812">Transmembrane</keyword>
<feature type="transmembrane region" description="Helical" evidence="6">
    <location>
        <begin position="269"/>
        <end position="291"/>
    </location>
</feature>
<proteinExistence type="predicted"/>
<feature type="compositionally biased region" description="Polar residues" evidence="5">
    <location>
        <begin position="177"/>
        <end position="199"/>
    </location>
</feature>
<organism evidence="7 8">
    <name type="scientific">Fusarium oxysporum f. sp. rapae</name>
    <dbReference type="NCBI Taxonomy" id="485398"/>
    <lineage>
        <taxon>Eukaryota</taxon>
        <taxon>Fungi</taxon>
        <taxon>Dikarya</taxon>
        <taxon>Ascomycota</taxon>
        <taxon>Pezizomycotina</taxon>
        <taxon>Sordariomycetes</taxon>
        <taxon>Hypocreomycetidae</taxon>
        <taxon>Hypocreales</taxon>
        <taxon>Nectriaceae</taxon>
        <taxon>Fusarium</taxon>
        <taxon>Fusarium oxysporum species complex</taxon>
    </lineage>
</organism>
<name>A0A8J5PL07_FUSOX</name>
<feature type="compositionally biased region" description="Polar residues" evidence="5">
    <location>
        <begin position="483"/>
        <end position="495"/>
    </location>
</feature>
<dbReference type="GO" id="GO:0016020">
    <property type="term" value="C:membrane"/>
    <property type="evidence" value="ECO:0007669"/>
    <property type="project" value="UniProtKB-SubCell"/>
</dbReference>
<evidence type="ECO:0000313" key="7">
    <source>
        <dbReference type="EMBL" id="KAG7421425.1"/>
    </source>
</evidence>
<feature type="compositionally biased region" description="Polar residues" evidence="5">
    <location>
        <begin position="57"/>
        <end position="76"/>
    </location>
</feature>
<dbReference type="PANTHER" id="PTHR15549">
    <property type="entry name" value="PAIRED IMMUNOGLOBULIN-LIKE TYPE 2 RECEPTOR"/>
    <property type="match status" value="1"/>
</dbReference>
<feature type="compositionally biased region" description="Polar residues" evidence="5">
    <location>
        <begin position="451"/>
        <end position="463"/>
    </location>
</feature>
<protein>
    <submittedName>
        <fullName evidence="7">Putative serine-rich protein</fullName>
    </submittedName>
</protein>
<evidence type="ECO:0000256" key="5">
    <source>
        <dbReference type="SAM" id="MobiDB-lite"/>
    </source>
</evidence>
<keyword evidence="3 6" id="KW-1133">Transmembrane helix</keyword>
<evidence type="ECO:0000256" key="6">
    <source>
        <dbReference type="SAM" id="Phobius"/>
    </source>
</evidence>
<comment type="caution">
    <text evidence="7">The sequence shown here is derived from an EMBL/GenBank/DDBJ whole genome shotgun (WGS) entry which is preliminary data.</text>
</comment>
<feature type="region of interest" description="Disordered" evidence="5">
    <location>
        <begin position="55"/>
        <end position="199"/>
    </location>
</feature>
<evidence type="ECO:0000256" key="1">
    <source>
        <dbReference type="ARBA" id="ARBA00004167"/>
    </source>
</evidence>
<feature type="region of interest" description="Disordered" evidence="5">
    <location>
        <begin position="350"/>
        <end position="495"/>
    </location>
</feature>
<dbReference type="GO" id="GO:0071944">
    <property type="term" value="C:cell periphery"/>
    <property type="evidence" value="ECO:0007669"/>
    <property type="project" value="UniProtKB-ARBA"/>
</dbReference>
<dbReference type="AlphaFoldDB" id="A0A8J5PL07"/>
<accession>A0A8J5PL07</accession>
<evidence type="ECO:0000313" key="8">
    <source>
        <dbReference type="Proteomes" id="UP000694050"/>
    </source>
</evidence>
<sequence length="495" mass="50659">MAVSKGPMLIQRLSSGTNSLRSISKYRLITLDASSLANNLFQRQLPVVSTLDLAMSTPGQGTQPTEASAPNPSSVDNNSNANQPSSPAENSSPEQPATSSPASNNNPSATQPSPSAGETQPATNDASQASDNASASETAAPAPTSDNASPSSDDPSPSPTSSSRSTQAKPTTEAADASSTDGSNDRQSTTEVSEASATEITTSEVLSTIVTVTGSQGPETSIVLVTAIRTQRVPATEASASATSTDDAAAIGGSGSGNGGGGLSQKSKVAIGVAVPIAAIAILALLGLFWWKKRKTRRQAEEERRKEVEDYAYNPNADPTIPAVGMADGGYEMREDGSSGYRGWGNTTLGSTGRKASTTLSGGVTGAYSDITSPTRGNMSDGRSGEPLMDGSHSPEGEILGAMGPSAANNRGADVHRGPSNASSSYSAAGRSDASDPMGVPYGAGNGYYDQYSQNPYSDNGPQQAVIRDNPARRNTRIENPSHYPQQSAGISQNF</sequence>
<reference evidence="7" key="1">
    <citation type="submission" date="2021-04" db="EMBL/GenBank/DDBJ databases">
        <title>First draft genome resource for Brassicaceae pathogens Fusarium oxysporum f. sp. raphani and Fusarium oxysporum f. sp. rapae.</title>
        <authorList>
            <person name="Asai S."/>
        </authorList>
    </citation>
    <scope>NUCLEOTIDE SEQUENCE</scope>
    <source>
        <strain evidence="7">Tf1208</strain>
    </source>
</reference>
<keyword evidence="4 6" id="KW-0472">Membrane</keyword>
<comment type="subcellular location">
    <subcellularLocation>
        <location evidence="1">Membrane</location>
        <topology evidence="1">Single-pass membrane protein</topology>
    </subcellularLocation>
</comment>
<feature type="compositionally biased region" description="Low complexity" evidence="5">
    <location>
        <begin position="77"/>
        <end position="116"/>
    </location>
</feature>
<dbReference type="Proteomes" id="UP000694050">
    <property type="component" value="Unassembled WGS sequence"/>
</dbReference>
<feature type="compositionally biased region" description="Polar residues" evidence="5">
    <location>
        <begin position="350"/>
        <end position="362"/>
    </location>
</feature>
<feature type="compositionally biased region" description="Low complexity" evidence="5">
    <location>
        <begin position="124"/>
        <end position="166"/>
    </location>
</feature>
<evidence type="ECO:0000256" key="3">
    <source>
        <dbReference type="ARBA" id="ARBA00022989"/>
    </source>
</evidence>
<gene>
    <name evidence="7" type="ORF">Forpe1208_v001636</name>
</gene>
<dbReference type="InterPro" id="IPR051694">
    <property type="entry name" value="Immunoregulatory_rcpt-like"/>
</dbReference>
<dbReference type="EMBL" id="JAELUQ010000001">
    <property type="protein sequence ID" value="KAG7421425.1"/>
    <property type="molecule type" value="Genomic_DNA"/>
</dbReference>
<evidence type="ECO:0000256" key="4">
    <source>
        <dbReference type="ARBA" id="ARBA00023136"/>
    </source>
</evidence>
<evidence type="ECO:0000256" key="2">
    <source>
        <dbReference type="ARBA" id="ARBA00022692"/>
    </source>
</evidence>